<keyword evidence="4" id="KW-1185">Reference proteome</keyword>
<name>A0ABW0ZDC7_9ACTN</name>
<dbReference type="InterPro" id="IPR013830">
    <property type="entry name" value="SGNH_hydro"/>
</dbReference>
<feature type="domain" description="SGNH hydrolase-type esterase" evidence="2">
    <location>
        <begin position="83"/>
        <end position="258"/>
    </location>
</feature>
<accession>A0ABW0ZDC7</accession>
<evidence type="ECO:0000313" key="4">
    <source>
        <dbReference type="Proteomes" id="UP001596083"/>
    </source>
</evidence>
<keyword evidence="3" id="KW-0378">Hydrolase</keyword>
<dbReference type="GO" id="GO:0016787">
    <property type="term" value="F:hydrolase activity"/>
    <property type="evidence" value="ECO:0007669"/>
    <property type="project" value="UniProtKB-KW"/>
</dbReference>
<sequence length="289" mass="31674">MSQSRRNTTSPGSRKRLAVHCRSHFARFPESRARRPWAALLTAELMITAAVAIGVPSVGAVIADGRRSTQSEWRVPQLVVMPLGDSITYGTGSSTGSGYRAELRNLLASHSKDVRFVGSQRSGEAPVREHEGHYGWKIGGLTGRTGQWLTAVKPNVVLLHIGTNDMHDDYRADQAPERLGQLVDEITNTAPGTTVLVSSLVPSADRRTQNRIKKFNAAVLKLVTDRRNAGFQTGYVDMGNVTTSDLRDELHPNDNGYHKMAGAFYRGIATAANEGWIRERTEPGHHHSS</sequence>
<reference evidence="4" key="1">
    <citation type="journal article" date="2019" name="Int. J. Syst. Evol. Microbiol.">
        <title>The Global Catalogue of Microorganisms (GCM) 10K type strain sequencing project: providing services to taxonomists for standard genome sequencing and annotation.</title>
        <authorList>
            <consortium name="The Broad Institute Genomics Platform"/>
            <consortium name="The Broad Institute Genome Sequencing Center for Infectious Disease"/>
            <person name="Wu L."/>
            <person name="Ma J."/>
        </authorList>
    </citation>
    <scope>NUCLEOTIDE SEQUENCE [LARGE SCALE GENOMIC DNA]</scope>
    <source>
        <strain evidence="4">CGMCC 4.7304</strain>
    </source>
</reference>
<dbReference type="EMBL" id="JBHSPB010000030">
    <property type="protein sequence ID" value="MFC5724570.1"/>
    <property type="molecule type" value="Genomic_DNA"/>
</dbReference>
<evidence type="ECO:0000313" key="3">
    <source>
        <dbReference type="EMBL" id="MFC5724570.1"/>
    </source>
</evidence>
<keyword evidence="1" id="KW-0812">Transmembrane</keyword>
<dbReference type="InterPro" id="IPR051532">
    <property type="entry name" value="Ester_Hydrolysis_Enzymes"/>
</dbReference>
<evidence type="ECO:0000256" key="1">
    <source>
        <dbReference type="SAM" id="Phobius"/>
    </source>
</evidence>
<keyword evidence="1" id="KW-1133">Transmembrane helix</keyword>
<comment type="caution">
    <text evidence="3">The sequence shown here is derived from an EMBL/GenBank/DDBJ whole genome shotgun (WGS) entry which is preliminary data.</text>
</comment>
<dbReference type="CDD" id="cd01833">
    <property type="entry name" value="XynB_like"/>
    <property type="match status" value="1"/>
</dbReference>
<dbReference type="Proteomes" id="UP001596083">
    <property type="component" value="Unassembled WGS sequence"/>
</dbReference>
<dbReference type="Pfam" id="PF13472">
    <property type="entry name" value="Lipase_GDSL_2"/>
    <property type="match status" value="1"/>
</dbReference>
<dbReference type="Gene3D" id="3.40.50.1110">
    <property type="entry name" value="SGNH hydrolase"/>
    <property type="match status" value="1"/>
</dbReference>
<dbReference type="PANTHER" id="PTHR30383">
    <property type="entry name" value="THIOESTERASE 1/PROTEASE 1/LYSOPHOSPHOLIPASE L1"/>
    <property type="match status" value="1"/>
</dbReference>
<organism evidence="3 4">
    <name type="scientific">Streptomyces gamaensis</name>
    <dbReference type="NCBI Taxonomy" id="1763542"/>
    <lineage>
        <taxon>Bacteria</taxon>
        <taxon>Bacillati</taxon>
        <taxon>Actinomycetota</taxon>
        <taxon>Actinomycetes</taxon>
        <taxon>Kitasatosporales</taxon>
        <taxon>Streptomycetaceae</taxon>
        <taxon>Streptomyces</taxon>
    </lineage>
</organism>
<feature type="transmembrane region" description="Helical" evidence="1">
    <location>
        <begin position="37"/>
        <end position="62"/>
    </location>
</feature>
<dbReference type="EC" id="3.1.-.-" evidence="3"/>
<protein>
    <submittedName>
        <fullName evidence="3">SGNH/GDSL hydrolase family protein</fullName>
        <ecNumber evidence="3">3.1.-.-</ecNumber>
    </submittedName>
</protein>
<evidence type="ECO:0000259" key="2">
    <source>
        <dbReference type="Pfam" id="PF13472"/>
    </source>
</evidence>
<keyword evidence="1" id="KW-0472">Membrane</keyword>
<dbReference type="SUPFAM" id="SSF52266">
    <property type="entry name" value="SGNH hydrolase"/>
    <property type="match status" value="1"/>
</dbReference>
<dbReference type="RefSeq" id="WP_390321032.1">
    <property type="nucleotide sequence ID" value="NZ_JBHSPB010000030.1"/>
</dbReference>
<dbReference type="PANTHER" id="PTHR30383:SF5">
    <property type="entry name" value="SGNH HYDROLASE-TYPE ESTERASE DOMAIN-CONTAINING PROTEIN"/>
    <property type="match status" value="1"/>
</dbReference>
<gene>
    <name evidence="3" type="ORF">ACFP1Z_30895</name>
</gene>
<dbReference type="InterPro" id="IPR036514">
    <property type="entry name" value="SGNH_hydro_sf"/>
</dbReference>
<proteinExistence type="predicted"/>